<evidence type="ECO:0000313" key="2">
    <source>
        <dbReference type="Proteomes" id="UP000824533"/>
    </source>
</evidence>
<name>A0ACC1CEJ5_9NEOP</name>
<reference evidence="1 2" key="1">
    <citation type="journal article" date="2021" name="Front. Genet.">
        <title>Chromosome-Level Genome Assembly Reveals Significant Gene Expansion in the Toll and IMD Signaling Pathways of Dendrolimus kikuchii.</title>
        <authorList>
            <person name="Zhou J."/>
            <person name="Wu P."/>
            <person name="Xiong Z."/>
            <person name="Liu N."/>
            <person name="Zhao N."/>
            <person name="Ji M."/>
            <person name="Qiu Y."/>
            <person name="Yang B."/>
        </authorList>
    </citation>
    <scope>NUCLEOTIDE SEQUENCE [LARGE SCALE GENOMIC DNA]</scope>
    <source>
        <strain evidence="1">Ann1</strain>
    </source>
</reference>
<evidence type="ECO:0000313" key="1">
    <source>
        <dbReference type="EMBL" id="KAJ0169882.1"/>
    </source>
</evidence>
<gene>
    <name evidence="1" type="ORF">K1T71_014488</name>
</gene>
<keyword evidence="2" id="KW-1185">Reference proteome</keyword>
<accession>A0ACC1CEJ5</accession>
<dbReference type="Proteomes" id="UP000824533">
    <property type="component" value="Linkage Group LG29"/>
</dbReference>
<dbReference type="EMBL" id="CM034415">
    <property type="protein sequence ID" value="KAJ0169882.1"/>
    <property type="molecule type" value="Genomic_DNA"/>
</dbReference>
<organism evidence="1 2">
    <name type="scientific">Dendrolimus kikuchii</name>
    <dbReference type="NCBI Taxonomy" id="765133"/>
    <lineage>
        <taxon>Eukaryota</taxon>
        <taxon>Metazoa</taxon>
        <taxon>Ecdysozoa</taxon>
        <taxon>Arthropoda</taxon>
        <taxon>Hexapoda</taxon>
        <taxon>Insecta</taxon>
        <taxon>Pterygota</taxon>
        <taxon>Neoptera</taxon>
        <taxon>Endopterygota</taxon>
        <taxon>Lepidoptera</taxon>
        <taxon>Glossata</taxon>
        <taxon>Ditrysia</taxon>
        <taxon>Bombycoidea</taxon>
        <taxon>Lasiocampidae</taxon>
        <taxon>Dendrolimus</taxon>
    </lineage>
</organism>
<comment type="caution">
    <text evidence="1">The sequence shown here is derived from an EMBL/GenBank/DDBJ whole genome shotgun (WGS) entry which is preliminary data.</text>
</comment>
<sequence>MTWRQLSHEDKIYTYEYFFQRNICRICWQGNANIEIPLETYKNEDKSSLIFKIKECLDIDFNYKNNLNKICDGCCKEIENFFDFKNFCSISEIKLREIFEKQSQNTENSASDIKNEHTDFKIDSIESYFEIQLEEYEKEPKAKKVKIKKKLKNKKHGNACFDCSICHINFENKNEIVKHNSVLHGVEEDGTIFKCFGCEKRFKSRRRRLGHETNFCKSLKDGYKCSICERFLPKRRVYESHMRNHRNNANIELPEYIFKCKKCLTTFKSKSSLKEHLLMHESEKHFVCDSCGRVFSRQDYLQKHILTHTGEKRHKCPHCDFRATQKSSLTVHIRKHTGERPYSCDLCPQQCTSSSNLLAHRRRHLGLKKYECKICKKKFGYKLSLDEHISSTHEQSQSYTCDICGASYTRIRGLRRHQLTKHGKEGKMGNVANNVKVDKVDELPKITEADDDGKTEKEVIIVNTQMKNEQIGVIELKDVLLVKNQDGDVYLV</sequence>
<proteinExistence type="predicted"/>
<protein>
    <submittedName>
        <fullName evidence="1">Uncharacterized protein</fullName>
    </submittedName>
</protein>